<dbReference type="InterPro" id="IPR039422">
    <property type="entry name" value="MarR/SlyA-like"/>
</dbReference>
<feature type="domain" description="HTH marR-type" evidence="5">
    <location>
        <begin position="25"/>
        <end position="125"/>
    </location>
</feature>
<protein>
    <submittedName>
        <fullName evidence="6">MarR family transcriptional regulator</fullName>
    </submittedName>
</protein>
<dbReference type="PANTHER" id="PTHR33164">
    <property type="entry name" value="TRANSCRIPTIONAL REGULATOR, MARR FAMILY"/>
    <property type="match status" value="1"/>
</dbReference>
<evidence type="ECO:0000256" key="1">
    <source>
        <dbReference type="ARBA" id="ARBA00023015"/>
    </source>
</evidence>
<name>A0A1Z3LVT6_BREDI</name>
<dbReference type="GO" id="GO:0003700">
    <property type="term" value="F:DNA-binding transcription factor activity"/>
    <property type="evidence" value="ECO:0007669"/>
    <property type="project" value="InterPro"/>
</dbReference>
<keyword evidence="1" id="KW-0805">Transcription regulation</keyword>
<evidence type="ECO:0000313" key="6">
    <source>
        <dbReference type="EMBL" id="ASD26235.1"/>
    </source>
</evidence>
<proteinExistence type="predicted"/>
<dbReference type="InterPro" id="IPR000835">
    <property type="entry name" value="HTH_MarR-typ"/>
</dbReference>
<dbReference type="Pfam" id="PF12802">
    <property type="entry name" value="MarR_2"/>
    <property type="match status" value="1"/>
</dbReference>
<keyword evidence="2" id="KW-0238">DNA-binding</keyword>
<dbReference type="GO" id="GO:0003677">
    <property type="term" value="F:DNA binding"/>
    <property type="evidence" value="ECO:0007669"/>
    <property type="project" value="UniProtKB-KW"/>
</dbReference>
<evidence type="ECO:0000256" key="2">
    <source>
        <dbReference type="ARBA" id="ARBA00023125"/>
    </source>
</evidence>
<evidence type="ECO:0000256" key="4">
    <source>
        <dbReference type="SAM" id="MobiDB-lite"/>
    </source>
</evidence>
<evidence type="ECO:0000313" key="7">
    <source>
        <dbReference type="Proteomes" id="UP000197024"/>
    </source>
</evidence>
<dbReference type="SMART" id="SM00347">
    <property type="entry name" value="HTH_MARR"/>
    <property type="match status" value="1"/>
</dbReference>
<dbReference type="Gene3D" id="1.10.10.10">
    <property type="entry name" value="Winged helix-like DNA-binding domain superfamily/Winged helix DNA-binding domain"/>
    <property type="match status" value="1"/>
</dbReference>
<evidence type="ECO:0000256" key="3">
    <source>
        <dbReference type="ARBA" id="ARBA00023163"/>
    </source>
</evidence>
<dbReference type="EMBL" id="CP021995">
    <property type="protein sequence ID" value="ASD26235.1"/>
    <property type="molecule type" value="Genomic_DNA"/>
</dbReference>
<organism evidence="6 7">
    <name type="scientific">Brevundimonas diminuta</name>
    <name type="common">Pseudomonas diminuta</name>
    <dbReference type="NCBI Taxonomy" id="293"/>
    <lineage>
        <taxon>Bacteria</taxon>
        <taxon>Pseudomonadati</taxon>
        <taxon>Pseudomonadota</taxon>
        <taxon>Alphaproteobacteria</taxon>
        <taxon>Caulobacterales</taxon>
        <taxon>Caulobacteraceae</taxon>
        <taxon>Brevundimonas</taxon>
    </lineage>
</organism>
<dbReference type="InterPro" id="IPR036390">
    <property type="entry name" value="WH_DNA-bd_sf"/>
</dbReference>
<dbReference type="AlphaFoldDB" id="A0A1Z3LVT6"/>
<reference evidence="6 7" key="1">
    <citation type="submission" date="2017-06" db="EMBL/GenBank/DDBJ databases">
        <title>Biodegradation of gentamicin by bacterial consortia AMQD4 in synthetic medium and raw gentamicin sewage.</title>
        <authorList>
            <person name="Chang H."/>
            <person name="Feng Y."/>
            <person name="Li Z."/>
            <person name="Xue J."/>
            <person name="Cheng D."/>
        </authorList>
    </citation>
    <scope>NUCLEOTIDE SEQUENCE [LARGE SCALE GENOMIC DNA]</scope>
    <source>
        <strain evidence="6 7">BZC3</strain>
    </source>
</reference>
<gene>
    <name evidence="6" type="ORF">CD943_04620</name>
</gene>
<dbReference type="SUPFAM" id="SSF46785">
    <property type="entry name" value="Winged helix' DNA-binding domain"/>
    <property type="match status" value="1"/>
</dbReference>
<evidence type="ECO:0000259" key="5">
    <source>
        <dbReference type="SMART" id="SM00347"/>
    </source>
</evidence>
<reference evidence="6 7" key="2">
    <citation type="submission" date="2017-06" db="EMBL/GenBank/DDBJ databases">
        <authorList>
            <person name="Kim H.J."/>
            <person name="Triplett B.A."/>
        </authorList>
    </citation>
    <scope>NUCLEOTIDE SEQUENCE [LARGE SCALE GENOMIC DNA]</scope>
    <source>
        <strain evidence="6 7">BZC3</strain>
    </source>
</reference>
<dbReference type="Proteomes" id="UP000197024">
    <property type="component" value="Chromosome"/>
</dbReference>
<accession>A0A1Z3LVT6</accession>
<dbReference type="GO" id="GO:0006950">
    <property type="term" value="P:response to stress"/>
    <property type="evidence" value="ECO:0007669"/>
    <property type="project" value="TreeGrafter"/>
</dbReference>
<dbReference type="PANTHER" id="PTHR33164:SF64">
    <property type="entry name" value="TRANSCRIPTIONAL REGULATOR SLYA"/>
    <property type="match status" value="1"/>
</dbReference>
<dbReference type="InterPro" id="IPR036388">
    <property type="entry name" value="WH-like_DNA-bd_sf"/>
</dbReference>
<sequence length="175" mass="18859">MTTQHSSLGTLVRRLLEALDGPVDALYKAEGLDFRPRYTPVLRILFQTGPCRIADLSERTGLSHSALSQTVSQMAREGWVVLAPGRDRRERIVSAAPRAREAHALLNKLWAQTARAAEGLDAVLPCPLEPVLAAALEALTQRSFSQRLRDAAGTPDSVPPSGLTTVDESEAGAKP</sequence>
<feature type="region of interest" description="Disordered" evidence="4">
    <location>
        <begin position="147"/>
        <end position="175"/>
    </location>
</feature>
<keyword evidence="3" id="KW-0804">Transcription</keyword>